<organism evidence="1 2">
    <name type="scientific">Fusarium venenatum</name>
    <dbReference type="NCBI Taxonomy" id="56646"/>
    <lineage>
        <taxon>Eukaryota</taxon>
        <taxon>Fungi</taxon>
        <taxon>Dikarya</taxon>
        <taxon>Ascomycota</taxon>
        <taxon>Pezizomycotina</taxon>
        <taxon>Sordariomycetes</taxon>
        <taxon>Hypocreomycetidae</taxon>
        <taxon>Hypocreales</taxon>
        <taxon>Nectriaceae</taxon>
        <taxon>Fusarium</taxon>
    </lineage>
</organism>
<evidence type="ECO:0000313" key="1">
    <source>
        <dbReference type="EMBL" id="CEI63704.1"/>
    </source>
</evidence>
<dbReference type="EMBL" id="LN649229">
    <property type="protein sequence ID" value="CEI63704.1"/>
    <property type="molecule type" value="Genomic_DNA"/>
</dbReference>
<dbReference type="Proteomes" id="UP000245910">
    <property type="component" value="Chromosome I"/>
</dbReference>
<protein>
    <submittedName>
        <fullName evidence="1">Uncharacterized protein</fullName>
    </submittedName>
</protein>
<name>A0A2L2SZU2_9HYPO</name>
<accession>A0A2L2SZU2</accession>
<sequence>MDTWTARYNASQLSAENQVRADKKFFATRTRPFRPVVVGLDTSVPATRYVLDTGLIDSGWSENLEVQDHSTDFCRAVRDVSLIICTRGASYVGSRIFSRIMKAIERPMNLWMFCTVFRMVPCDDTAASLRSHGLETERLPGVVLRQRRFVSA</sequence>
<dbReference type="AlphaFoldDB" id="A0A2L2SZU2"/>
<proteinExistence type="predicted"/>
<dbReference type="OrthoDB" id="5088865at2759"/>
<keyword evidence="2" id="KW-1185">Reference proteome</keyword>
<evidence type="ECO:0000313" key="2">
    <source>
        <dbReference type="Proteomes" id="UP000245910"/>
    </source>
</evidence>
<reference evidence="2" key="1">
    <citation type="submission" date="2014-10" db="EMBL/GenBank/DDBJ databases">
        <authorList>
            <person name="King R."/>
        </authorList>
    </citation>
    <scope>NUCLEOTIDE SEQUENCE [LARGE SCALE GENOMIC DNA]</scope>
    <source>
        <strain evidence="2">A3/5</strain>
    </source>
</reference>